<dbReference type="InterPro" id="IPR013189">
    <property type="entry name" value="Glyco_hydro_32_C"/>
</dbReference>
<keyword evidence="10" id="KW-1185">Reference proteome</keyword>
<dbReference type="Gene3D" id="2.60.120.560">
    <property type="entry name" value="Exo-inulinase, domain 1"/>
    <property type="match status" value="1"/>
</dbReference>
<dbReference type="InterPro" id="IPR006558">
    <property type="entry name" value="LamG-like"/>
</dbReference>
<dbReference type="InterPro" id="IPR051214">
    <property type="entry name" value="GH32_Enzymes"/>
</dbReference>
<dbReference type="PANTHER" id="PTHR43101">
    <property type="entry name" value="BETA-FRUCTOSIDASE"/>
    <property type="match status" value="1"/>
</dbReference>
<dbReference type="SUPFAM" id="SSF49899">
    <property type="entry name" value="Concanavalin A-like lectins/glucanases"/>
    <property type="match status" value="2"/>
</dbReference>
<dbReference type="Gene3D" id="2.115.10.20">
    <property type="entry name" value="Glycosyl hydrolase domain, family 43"/>
    <property type="match status" value="1"/>
</dbReference>
<evidence type="ECO:0000313" key="9">
    <source>
        <dbReference type="EMBL" id="MET3728090.1"/>
    </source>
</evidence>
<gene>
    <name evidence="9" type="ORF">ABID52_001671</name>
</gene>
<evidence type="ECO:0000256" key="5">
    <source>
        <dbReference type="ARBA" id="ARBA00023157"/>
    </source>
</evidence>
<keyword evidence="4 7" id="KW-0378">Hydrolase</keyword>
<dbReference type="Proteomes" id="UP001549097">
    <property type="component" value="Unassembled WGS sequence"/>
</dbReference>
<organism evidence="9 10">
    <name type="scientific">Fictibacillus halophilus</name>
    <dbReference type="NCBI Taxonomy" id="1610490"/>
    <lineage>
        <taxon>Bacteria</taxon>
        <taxon>Bacillati</taxon>
        <taxon>Bacillota</taxon>
        <taxon>Bacilli</taxon>
        <taxon>Bacillales</taxon>
        <taxon>Fictibacillaceae</taxon>
        <taxon>Fictibacillus</taxon>
    </lineage>
</organism>
<dbReference type="Pfam" id="PF00251">
    <property type="entry name" value="Glyco_hydro_32N"/>
    <property type="match status" value="1"/>
</dbReference>
<reference evidence="9 10" key="1">
    <citation type="submission" date="2024-06" db="EMBL/GenBank/DDBJ databases">
        <title>Genomic Encyclopedia of Type Strains, Phase IV (KMG-IV): sequencing the most valuable type-strain genomes for metagenomic binning, comparative biology and taxonomic classification.</title>
        <authorList>
            <person name="Goeker M."/>
        </authorList>
    </citation>
    <scope>NUCLEOTIDE SEQUENCE [LARGE SCALE GENOMIC DNA]</scope>
    <source>
        <strain evidence="9 10">DSM 100124</strain>
    </source>
</reference>
<dbReference type="SMART" id="SM00560">
    <property type="entry name" value="LamGL"/>
    <property type="match status" value="1"/>
</dbReference>
<dbReference type="SUPFAM" id="SSF75005">
    <property type="entry name" value="Arabinanase/levansucrase/invertase"/>
    <property type="match status" value="1"/>
</dbReference>
<dbReference type="InterPro" id="IPR013148">
    <property type="entry name" value="Glyco_hydro_32_N"/>
</dbReference>
<dbReference type="GO" id="GO:0016787">
    <property type="term" value="F:hydrolase activity"/>
    <property type="evidence" value="ECO:0007669"/>
    <property type="project" value="UniProtKB-KW"/>
</dbReference>
<proteinExistence type="inferred from homology"/>
<dbReference type="Gene3D" id="2.60.120.200">
    <property type="match status" value="1"/>
</dbReference>
<dbReference type="EC" id="3.2.1.26" evidence="2"/>
<comment type="caution">
    <text evidence="9">The sequence shown here is derived from an EMBL/GenBank/DDBJ whole genome shotgun (WGS) entry which is preliminary data.</text>
</comment>
<evidence type="ECO:0000313" key="10">
    <source>
        <dbReference type="Proteomes" id="UP001549097"/>
    </source>
</evidence>
<keyword evidence="6 7" id="KW-0326">Glycosidase</keyword>
<evidence type="ECO:0000256" key="2">
    <source>
        <dbReference type="ARBA" id="ARBA00012758"/>
    </source>
</evidence>
<evidence type="ECO:0000256" key="1">
    <source>
        <dbReference type="ARBA" id="ARBA00009902"/>
    </source>
</evidence>
<name>A0ABV2LHN3_9BACL</name>
<evidence type="ECO:0000256" key="6">
    <source>
        <dbReference type="ARBA" id="ARBA00023295"/>
    </source>
</evidence>
<evidence type="ECO:0000256" key="7">
    <source>
        <dbReference type="RuleBase" id="RU362110"/>
    </source>
</evidence>
<keyword evidence="3" id="KW-0732">Signal</keyword>
<dbReference type="RefSeq" id="WP_198767566.1">
    <property type="nucleotide sequence ID" value="NZ_JAEACF010000001.1"/>
</dbReference>
<evidence type="ECO:0000256" key="3">
    <source>
        <dbReference type="ARBA" id="ARBA00022729"/>
    </source>
</evidence>
<dbReference type="InterPro" id="IPR001362">
    <property type="entry name" value="Glyco_hydro_32"/>
</dbReference>
<dbReference type="InterPro" id="IPR013320">
    <property type="entry name" value="ConA-like_dom_sf"/>
</dbReference>
<evidence type="ECO:0000256" key="4">
    <source>
        <dbReference type="ARBA" id="ARBA00022801"/>
    </source>
</evidence>
<dbReference type="Pfam" id="PF13385">
    <property type="entry name" value="Laminin_G_3"/>
    <property type="match status" value="1"/>
</dbReference>
<evidence type="ECO:0000259" key="8">
    <source>
        <dbReference type="SMART" id="SM00560"/>
    </source>
</evidence>
<feature type="domain" description="LamG-like jellyroll fold" evidence="8">
    <location>
        <begin position="75"/>
        <end position="224"/>
    </location>
</feature>
<protein>
    <recommendedName>
        <fullName evidence="2">beta-fructofuranosidase</fullName>
        <ecNumber evidence="2">3.2.1.26</ecNumber>
    </recommendedName>
</protein>
<dbReference type="Pfam" id="PF08244">
    <property type="entry name" value="Glyco_hydro_32C"/>
    <property type="match status" value="1"/>
</dbReference>
<accession>A0ABV2LHN3</accession>
<sequence length="744" mass="85196">MSQLIAHWSFDEGIGKATKEKINEQWHNIDYVFNDAVDKPSSDPLWREGIQGNCLLFDGYSTSIVSKSLSSSSLSEMTIEAWIAPRSFEYGADGKLSAIINQHNQNKNEGFLLGIYRHGTWSFQVGTGDEWLEVWDEGHPLPPAEWSHIAATFSSQHGYMRLYLNGEQIATKKIMDGSKLRLSDEDLVIGKHNHPFMIEEVFSLNMYNGLLDELKIYDVALSPIKLLNHYARVKVIKNEIPEIPYNDLALKREVYEGDRHRPRYHLIPPGHWMNEPHAPIYFEGKYHIFYQHNPKGPYWHYIHWGHLVSDDLVHWQDMPIALTPASGEIDPDGVWSGSACYDEYGVPALFFTAGNDAVFPNQMTGLARSMYREDGDVLLTNWKKHDKPVTLQTKGVGMKIGDFRDPFVWKEDELWYQLVGTSHENGGGTAALYTSSDLLNWEYQNLFYKTDHEKYPYLGPIWELPVFLPIGEDREGNKKHVFLISPVGEGADVEVFYWIGTWDKEHYRFVPDQEEPQPIDVGDFHFTGPSGFIDPKTGRAIVFTITQGQRTLIEEYKAGWAHNGGLPVELFLRHDGKLGIKPIDELSSLRSELLIDLENVSLLEANRRLAKIQSDSLEIQLVVKLEEIEEAGIAVKMSPDREEETYLYYNKSKSILGVNREKTTLNPSARTKGIQEGKLEIQEDLLTFHLFIDKSMIELYVNEQKSLTTRSYPTKEDALGLELRIWGRAEVVSFKVWSMNGAYE</sequence>
<keyword evidence="5" id="KW-1015">Disulfide bond</keyword>
<dbReference type="PANTHER" id="PTHR43101:SF1">
    <property type="entry name" value="BETA-FRUCTOSIDASE"/>
    <property type="match status" value="1"/>
</dbReference>
<dbReference type="InterPro" id="IPR023296">
    <property type="entry name" value="Glyco_hydro_beta-prop_sf"/>
</dbReference>
<dbReference type="CDD" id="cd08996">
    <property type="entry name" value="GH32_FFase"/>
    <property type="match status" value="1"/>
</dbReference>
<dbReference type="EMBL" id="JBEPMP010000001">
    <property type="protein sequence ID" value="MET3728090.1"/>
    <property type="molecule type" value="Genomic_DNA"/>
</dbReference>
<comment type="similarity">
    <text evidence="1 7">Belongs to the glycosyl hydrolase 32 family.</text>
</comment>
<dbReference type="SMART" id="SM00640">
    <property type="entry name" value="Glyco_32"/>
    <property type="match status" value="1"/>
</dbReference>